<dbReference type="Gene3D" id="2.60.120.10">
    <property type="entry name" value="Jelly Rolls"/>
    <property type="match status" value="1"/>
</dbReference>
<dbReference type="InterPro" id="IPR014710">
    <property type="entry name" value="RmlC-like_jellyroll"/>
</dbReference>
<reference evidence="5" key="1">
    <citation type="submission" date="2023-07" db="EMBL/GenBank/DDBJ databases">
        <title>Conexibacter stalactiti sp. nov., isolated from stalactites in a lava cave and emended description of the genus Conexibacter.</title>
        <authorList>
            <person name="Lee S.D."/>
        </authorList>
    </citation>
    <scope>NUCLEOTIDE SEQUENCE [LARGE SCALE GENOMIC DNA]</scope>
    <source>
        <strain evidence="5">KCTC 39840</strain>
    </source>
</reference>
<keyword evidence="2" id="KW-0560">Oxidoreductase</keyword>
<feature type="domain" description="Cupin type-2" evidence="3">
    <location>
        <begin position="264"/>
        <end position="320"/>
    </location>
</feature>
<dbReference type="RefSeq" id="WP_318595695.1">
    <property type="nucleotide sequence ID" value="NZ_JAWSTH010000005.1"/>
</dbReference>
<evidence type="ECO:0000313" key="5">
    <source>
        <dbReference type="Proteomes" id="UP001284601"/>
    </source>
</evidence>
<gene>
    <name evidence="4" type="ORF">R7226_03735</name>
</gene>
<accession>A0ABU4HN12</accession>
<comment type="caution">
    <text evidence="4">The sequence shown here is derived from an EMBL/GenBank/DDBJ whole genome shotgun (WGS) entry which is preliminary data.</text>
</comment>
<sequence>MNSTTQEDAADGVETLEDLYRVLDERDYEPLWTMKGALTPEPTTAMVPRLWRYDEVRSLIERAGGLISAEDAERRVLALRNPGTAEHEVARATDTLWAAMQMVLPGEVAPAHRHTPAALRYIVEGKGAYTAVDGRRCEMEVGDFVITPNWTWHEHGHEGEGPMIWLDGLDLSIVHAMHACFVERHEGPIPQQPMASAARRAGTLQPLLAEDHPAPTLVWKLADAERALAELADAEGNPFDDLILEYRDPATNASALPTMSAYIQQLRPATATRSHRHTASTVYHVIRGEGRSVIDGRAFDWAPGDTFVVPTWALHSHETADGALLFSFSDAPALRALGLLRERADA</sequence>
<dbReference type="CDD" id="cd06992">
    <property type="entry name" value="cupin_GDO-like_C"/>
    <property type="match status" value="1"/>
</dbReference>
<protein>
    <submittedName>
        <fullName evidence="4">Cupin domain-containing protein</fullName>
    </submittedName>
</protein>
<feature type="domain" description="Cupin type-2" evidence="3">
    <location>
        <begin position="100"/>
        <end position="167"/>
    </location>
</feature>
<dbReference type="SUPFAM" id="SSF51182">
    <property type="entry name" value="RmlC-like cupins"/>
    <property type="match status" value="1"/>
</dbReference>
<dbReference type="InterPro" id="IPR011051">
    <property type="entry name" value="RmlC_Cupin_sf"/>
</dbReference>
<dbReference type="EMBL" id="JAWSTH010000005">
    <property type="protein sequence ID" value="MDW5593434.1"/>
    <property type="molecule type" value="Genomic_DNA"/>
</dbReference>
<name>A0ABU4HN12_9ACTN</name>
<evidence type="ECO:0000259" key="3">
    <source>
        <dbReference type="Pfam" id="PF07883"/>
    </source>
</evidence>
<dbReference type="CDD" id="cd02216">
    <property type="entry name" value="cupin_GDO-like_N"/>
    <property type="match status" value="1"/>
</dbReference>
<evidence type="ECO:0000256" key="1">
    <source>
        <dbReference type="ARBA" id="ARBA00022964"/>
    </source>
</evidence>
<keyword evidence="1" id="KW-0223">Dioxygenase</keyword>
<keyword evidence="5" id="KW-1185">Reference proteome</keyword>
<evidence type="ECO:0000313" key="4">
    <source>
        <dbReference type="EMBL" id="MDW5593434.1"/>
    </source>
</evidence>
<proteinExistence type="predicted"/>
<dbReference type="PANTHER" id="PTHR41517:SF1">
    <property type="entry name" value="CUPIN"/>
    <property type="match status" value="1"/>
</dbReference>
<dbReference type="Pfam" id="PF07883">
    <property type="entry name" value="Cupin_2"/>
    <property type="match status" value="2"/>
</dbReference>
<organism evidence="4 5">
    <name type="scientific">Conexibacter stalactiti</name>
    <dbReference type="NCBI Taxonomy" id="1940611"/>
    <lineage>
        <taxon>Bacteria</taxon>
        <taxon>Bacillati</taxon>
        <taxon>Actinomycetota</taxon>
        <taxon>Thermoleophilia</taxon>
        <taxon>Solirubrobacterales</taxon>
        <taxon>Conexibacteraceae</taxon>
        <taxon>Conexibacter</taxon>
    </lineage>
</organism>
<evidence type="ECO:0000256" key="2">
    <source>
        <dbReference type="ARBA" id="ARBA00023002"/>
    </source>
</evidence>
<dbReference type="Proteomes" id="UP001284601">
    <property type="component" value="Unassembled WGS sequence"/>
</dbReference>
<dbReference type="InterPro" id="IPR013096">
    <property type="entry name" value="Cupin_2"/>
</dbReference>
<dbReference type="PANTHER" id="PTHR41517">
    <property type="entry name" value="1,2-DIOXYGENASE PROTEIN-RELATED"/>
    <property type="match status" value="1"/>
</dbReference>
<dbReference type="InterPro" id="IPR047183">
    <property type="entry name" value="GDO-like"/>
</dbReference>